<dbReference type="AlphaFoldDB" id="A0A1J5RNY0"/>
<reference evidence="1" key="1">
    <citation type="submission" date="2016-10" db="EMBL/GenBank/DDBJ databases">
        <title>Sequence of Gallionella enrichment culture.</title>
        <authorList>
            <person name="Poehlein A."/>
            <person name="Muehling M."/>
            <person name="Daniel R."/>
        </authorList>
    </citation>
    <scope>NUCLEOTIDE SEQUENCE</scope>
</reference>
<proteinExistence type="predicted"/>
<evidence type="ECO:0008006" key="2">
    <source>
        <dbReference type="Google" id="ProtNLM"/>
    </source>
</evidence>
<sequence>METRILDSLAEVRPEQWNELAGHQPFLRHAFLEAMTLSRSACPETGWHPRHLTLWEGDDLVAALPLYAKDHSYGEFVFDWSWAEAYQRHGINYYPKLVANVPFTPVPGPRLLARDDACRARLLATALDHARSSGLSSLHILFPNADEAALMGAAGMMIRKGVQFHWRNPGYRDFEDYLFALTRDKRKKVRQERRRVVDAGVSLVRLSGGEIGGDDWAFFHRCYRLTYELRGRRPYLNLDFFLRLGRTMPENLLLVLAHRDGLPIAAALNLFDHGRLYGRYWGSVEDVPCLHFEACYYQAIEFAIERGIGVFEGGAQGEHKLARGFLPTETLSAHWLARPEFAAAVGRFLNQESRGVDRYVDELNEHNPFKT</sequence>
<dbReference type="InterPro" id="IPR007434">
    <property type="entry name" value="FemAB-like"/>
</dbReference>
<name>A0A1J5RNY0_9ZZZZ</name>
<dbReference type="PANTHER" id="PTHR47017:SF1">
    <property type="entry name" value="ACYL-COA"/>
    <property type="match status" value="1"/>
</dbReference>
<organism evidence="1">
    <name type="scientific">mine drainage metagenome</name>
    <dbReference type="NCBI Taxonomy" id="410659"/>
    <lineage>
        <taxon>unclassified sequences</taxon>
        <taxon>metagenomes</taxon>
        <taxon>ecological metagenomes</taxon>
    </lineage>
</organism>
<dbReference type="SUPFAM" id="SSF55729">
    <property type="entry name" value="Acyl-CoA N-acyltransferases (Nat)"/>
    <property type="match status" value="1"/>
</dbReference>
<dbReference type="Gene3D" id="3.40.630.30">
    <property type="match status" value="1"/>
</dbReference>
<gene>
    <name evidence="1" type="ORF">GALL_206740</name>
</gene>
<dbReference type="Pfam" id="PF04339">
    <property type="entry name" value="FemAB_like"/>
    <property type="match status" value="1"/>
</dbReference>
<dbReference type="EMBL" id="MLJW01000135">
    <property type="protein sequence ID" value="OIQ97274.1"/>
    <property type="molecule type" value="Genomic_DNA"/>
</dbReference>
<dbReference type="InterPro" id="IPR016181">
    <property type="entry name" value="Acyl_CoA_acyltransferase"/>
</dbReference>
<accession>A0A1J5RNY0</accession>
<protein>
    <recommendedName>
        <fullName evidence="2">N-acetyltransferase</fullName>
    </recommendedName>
</protein>
<comment type="caution">
    <text evidence="1">The sequence shown here is derived from an EMBL/GenBank/DDBJ whole genome shotgun (WGS) entry which is preliminary data.</text>
</comment>
<evidence type="ECO:0000313" key="1">
    <source>
        <dbReference type="EMBL" id="OIQ97274.1"/>
    </source>
</evidence>
<dbReference type="PANTHER" id="PTHR47017">
    <property type="entry name" value="ACYL-COA"/>
    <property type="match status" value="1"/>
</dbReference>